<evidence type="ECO:0000313" key="2">
    <source>
        <dbReference type="Proteomes" id="UP000828390"/>
    </source>
</evidence>
<evidence type="ECO:0000313" key="1">
    <source>
        <dbReference type="EMBL" id="KAH3839065.1"/>
    </source>
</evidence>
<accession>A0A9D4KGE0</accession>
<reference evidence="1" key="2">
    <citation type="submission" date="2020-11" db="EMBL/GenBank/DDBJ databases">
        <authorList>
            <person name="McCartney M.A."/>
            <person name="Auch B."/>
            <person name="Kono T."/>
            <person name="Mallez S."/>
            <person name="Becker A."/>
            <person name="Gohl D.M."/>
            <person name="Silverstein K.A.T."/>
            <person name="Koren S."/>
            <person name="Bechman K.B."/>
            <person name="Herman A."/>
            <person name="Abrahante J.E."/>
            <person name="Garbe J."/>
        </authorList>
    </citation>
    <scope>NUCLEOTIDE SEQUENCE</scope>
    <source>
        <strain evidence="1">Duluth1</strain>
        <tissue evidence="1">Whole animal</tissue>
    </source>
</reference>
<keyword evidence="2" id="KW-1185">Reference proteome</keyword>
<dbReference type="AlphaFoldDB" id="A0A9D4KGE0"/>
<dbReference type="Proteomes" id="UP000828390">
    <property type="component" value="Unassembled WGS sequence"/>
</dbReference>
<sequence>MQSLLWNKRLQVPNTNNLQADAHMVVHKSEYTHCSSQDRKLFVLTGKAPQQTEQCDWPVWADSA</sequence>
<organism evidence="1 2">
    <name type="scientific">Dreissena polymorpha</name>
    <name type="common">Zebra mussel</name>
    <name type="synonym">Mytilus polymorpha</name>
    <dbReference type="NCBI Taxonomy" id="45954"/>
    <lineage>
        <taxon>Eukaryota</taxon>
        <taxon>Metazoa</taxon>
        <taxon>Spiralia</taxon>
        <taxon>Lophotrochozoa</taxon>
        <taxon>Mollusca</taxon>
        <taxon>Bivalvia</taxon>
        <taxon>Autobranchia</taxon>
        <taxon>Heteroconchia</taxon>
        <taxon>Euheterodonta</taxon>
        <taxon>Imparidentia</taxon>
        <taxon>Neoheterodontei</taxon>
        <taxon>Myida</taxon>
        <taxon>Dreissenoidea</taxon>
        <taxon>Dreissenidae</taxon>
        <taxon>Dreissena</taxon>
    </lineage>
</organism>
<dbReference type="EMBL" id="JAIWYP010000004">
    <property type="protein sequence ID" value="KAH3839065.1"/>
    <property type="molecule type" value="Genomic_DNA"/>
</dbReference>
<name>A0A9D4KGE0_DREPO</name>
<proteinExistence type="predicted"/>
<comment type="caution">
    <text evidence="1">The sequence shown here is derived from an EMBL/GenBank/DDBJ whole genome shotgun (WGS) entry which is preliminary data.</text>
</comment>
<reference evidence="1" key="1">
    <citation type="journal article" date="2019" name="bioRxiv">
        <title>The Genome of the Zebra Mussel, Dreissena polymorpha: A Resource for Invasive Species Research.</title>
        <authorList>
            <person name="McCartney M.A."/>
            <person name="Auch B."/>
            <person name="Kono T."/>
            <person name="Mallez S."/>
            <person name="Zhang Y."/>
            <person name="Obille A."/>
            <person name="Becker A."/>
            <person name="Abrahante J.E."/>
            <person name="Garbe J."/>
            <person name="Badalamenti J.P."/>
            <person name="Herman A."/>
            <person name="Mangelson H."/>
            <person name="Liachko I."/>
            <person name="Sullivan S."/>
            <person name="Sone E.D."/>
            <person name="Koren S."/>
            <person name="Silverstein K.A.T."/>
            <person name="Beckman K.B."/>
            <person name="Gohl D.M."/>
        </authorList>
    </citation>
    <scope>NUCLEOTIDE SEQUENCE</scope>
    <source>
        <strain evidence="1">Duluth1</strain>
        <tissue evidence="1">Whole animal</tissue>
    </source>
</reference>
<gene>
    <name evidence="1" type="ORF">DPMN_112487</name>
</gene>
<protein>
    <submittedName>
        <fullName evidence="1">Uncharacterized protein</fullName>
    </submittedName>
</protein>